<sequence length="300" mass="33650">MGLPDYGEETMPSQKPLHAPTAYELRKRVVDPATAKMIFDRDFALAAFGAGVPGRKSPNRKVAITQSAADLIGKVGHADLAWSCLAYLLSIESGHERLEETGFLALIRQIRDAAATITLAADQLTDQLVKHDRETGYYEQLRGRALHHMALAVHGRWARFVPPAEFMLQTIPKRDDNPLSDGRWQHGLSLAGLYNEADNILRNYERINEEMQREGMSVMVGGNRADHERDAFVRDLAEIYERVFARKPSGRDAKNGMPSPFVRFVNCVFKEFPATHDVDPRRYRPPSSATVRTILAARVA</sequence>
<reference evidence="1 2" key="1">
    <citation type="submission" date="2014-05" db="EMBL/GenBank/DDBJ databases">
        <title>Genome Announcement of Sphingobium lucknowense F2.</title>
        <authorList>
            <person name="Lal R."/>
            <person name="Negi V."/>
            <person name="Lata P."/>
            <person name="Sangwan N."/>
            <person name="Gupta S.K."/>
            <person name="Rao D.L.N."/>
            <person name="Das S."/>
        </authorList>
    </citation>
    <scope>NUCLEOTIDE SEQUENCE [LARGE SCALE GENOMIC DNA]</scope>
    <source>
        <strain evidence="1 2">F2</strain>
    </source>
</reference>
<dbReference type="Proteomes" id="UP000028135">
    <property type="component" value="Unassembled WGS sequence"/>
</dbReference>
<organism evidence="1 2">
    <name type="scientific">Sphingobium indicum F2</name>
    <dbReference type="NCBI Taxonomy" id="1450518"/>
    <lineage>
        <taxon>Bacteria</taxon>
        <taxon>Pseudomonadati</taxon>
        <taxon>Pseudomonadota</taxon>
        <taxon>Alphaproteobacteria</taxon>
        <taxon>Sphingomonadales</taxon>
        <taxon>Sphingomonadaceae</taxon>
        <taxon>Sphingobium</taxon>
    </lineage>
</organism>
<protein>
    <submittedName>
        <fullName evidence="1">Uncharacterized protein</fullName>
    </submittedName>
</protein>
<proteinExistence type="predicted"/>
<gene>
    <name evidence="1" type="ORF">AL00_15865</name>
</gene>
<dbReference type="AlphaFoldDB" id="A0A8E0WQA8"/>
<accession>A0A8E0WQA8</accession>
<evidence type="ECO:0000313" key="1">
    <source>
        <dbReference type="EMBL" id="KER35442.1"/>
    </source>
</evidence>
<name>A0A8E0WQA8_9SPHN</name>
<evidence type="ECO:0000313" key="2">
    <source>
        <dbReference type="Proteomes" id="UP000028135"/>
    </source>
</evidence>
<comment type="caution">
    <text evidence="1">The sequence shown here is derived from an EMBL/GenBank/DDBJ whole genome shotgun (WGS) entry which is preliminary data.</text>
</comment>
<dbReference type="EMBL" id="JANF02000073">
    <property type="protein sequence ID" value="KER35442.1"/>
    <property type="molecule type" value="Genomic_DNA"/>
</dbReference>